<feature type="compositionally biased region" description="Basic and acidic residues" evidence="1">
    <location>
        <begin position="137"/>
        <end position="148"/>
    </location>
</feature>
<sequence>VGSARRAGSGGSSGSRASRGRGRAGAGVRDRGGGTESGRESETEKDRDGERDRNAQGRQDRGRGKQGTGWEGDGNENRDPQGETEGDKRDPERQRPGGPKGEVVEEPVPAGRRGLGARGKRSGAGSGAQGGGQCEVTAREQWGRRREGACGGGWGHERHGSPDPRALSPGPGPDDADAEAAPRARRGAALKVGRPAGSGAGRPGDQETRGQTDRPTGSRGGGAGSRRVCGEGAPGLPSPRLGRRPPDCAVGCSARPPPPGDLSDPLSRGKPGLRSPLALSVRRFGRVRVCVSLGLATRAPPAHHRIRDRGSGCPARAQRGQATPPGGW</sequence>
<name>A0A9W3GD79_CAMBA</name>
<evidence type="ECO:0000313" key="2">
    <source>
        <dbReference type="RefSeq" id="XP_045376493.1"/>
    </source>
</evidence>
<feature type="compositionally biased region" description="Low complexity" evidence="1">
    <location>
        <begin position="225"/>
        <end position="240"/>
    </location>
</feature>
<feature type="compositionally biased region" description="Gly residues" evidence="1">
    <location>
        <begin position="113"/>
        <end position="133"/>
    </location>
</feature>
<reference evidence="2" key="1">
    <citation type="submission" date="2025-08" db="UniProtKB">
        <authorList>
            <consortium name="RefSeq"/>
        </authorList>
    </citation>
    <scope>IDENTIFICATION</scope>
</reference>
<feature type="region of interest" description="Disordered" evidence="1">
    <location>
        <begin position="302"/>
        <end position="328"/>
    </location>
</feature>
<dbReference type="RefSeq" id="XP_045376493.1">
    <property type="nucleotide sequence ID" value="XM_045520537.1"/>
</dbReference>
<feature type="compositionally biased region" description="Basic and acidic residues" evidence="1">
    <location>
        <begin position="28"/>
        <end position="63"/>
    </location>
</feature>
<accession>A0A9W3GD79</accession>
<feature type="compositionally biased region" description="Basic and acidic residues" evidence="1">
    <location>
        <begin position="75"/>
        <end position="95"/>
    </location>
</feature>
<gene>
    <name evidence="2" type="primary">LOC123618359</name>
</gene>
<protein>
    <submittedName>
        <fullName evidence="2">S-antigen protein-like</fullName>
    </submittedName>
</protein>
<feature type="region of interest" description="Disordered" evidence="1">
    <location>
        <begin position="1"/>
        <end position="274"/>
    </location>
</feature>
<evidence type="ECO:0000256" key="1">
    <source>
        <dbReference type="SAM" id="MobiDB-lite"/>
    </source>
</evidence>
<proteinExistence type="predicted"/>
<dbReference type="AlphaFoldDB" id="A0A9W3GD79"/>
<organism evidence="2">
    <name type="scientific">Camelus bactrianus</name>
    <name type="common">Bactrian camel</name>
    <dbReference type="NCBI Taxonomy" id="9837"/>
    <lineage>
        <taxon>Eukaryota</taxon>
        <taxon>Metazoa</taxon>
        <taxon>Chordata</taxon>
        <taxon>Craniata</taxon>
        <taxon>Vertebrata</taxon>
        <taxon>Euteleostomi</taxon>
        <taxon>Mammalia</taxon>
        <taxon>Eutheria</taxon>
        <taxon>Laurasiatheria</taxon>
        <taxon>Artiodactyla</taxon>
        <taxon>Tylopoda</taxon>
        <taxon>Camelidae</taxon>
        <taxon>Camelus</taxon>
    </lineage>
</organism>
<feature type="non-terminal residue" evidence="2">
    <location>
        <position position="1"/>
    </location>
</feature>